<proteinExistence type="predicted"/>
<keyword evidence="1" id="KW-0812">Transmembrane</keyword>
<dbReference type="InParanoid" id="A0A4R6QRN8"/>
<comment type="caution">
    <text evidence="2">The sequence shown here is derived from an EMBL/GenBank/DDBJ whole genome shotgun (WGS) entry which is preliminary data.</text>
</comment>
<dbReference type="Proteomes" id="UP000295361">
    <property type="component" value="Unassembled WGS sequence"/>
</dbReference>
<dbReference type="AlphaFoldDB" id="A0A4R6QRN8"/>
<evidence type="ECO:0000256" key="1">
    <source>
        <dbReference type="SAM" id="Phobius"/>
    </source>
</evidence>
<dbReference type="EMBL" id="SNXS01000001">
    <property type="protein sequence ID" value="TDP73971.1"/>
    <property type="molecule type" value="Genomic_DNA"/>
</dbReference>
<evidence type="ECO:0000313" key="2">
    <source>
        <dbReference type="EMBL" id="TDP73971.1"/>
    </source>
</evidence>
<sequence>MLAPMKTLVWILFALLSLLWTGGAWILARLGAWAAGLAATGGTVDWVGKVAESPPMLLLAKWLSAATYQHVQDAMIVLLQGLGEGLPLLGSAMTWLAPVTWIIWGLGMLILLLLAGGAHLMLGRMTSLPMQTSAGSPR</sequence>
<keyword evidence="3" id="KW-1185">Reference proteome</keyword>
<evidence type="ECO:0000313" key="3">
    <source>
        <dbReference type="Proteomes" id="UP000295361"/>
    </source>
</evidence>
<reference evidence="2 3" key="1">
    <citation type="submission" date="2019-03" db="EMBL/GenBank/DDBJ databases">
        <title>Genomic Encyclopedia of Type Strains, Phase IV (KMG-IV): sequencing the most valuable type-strain genomes for metagenomic binning, comparative biology and taxonomic classification.</title>
        <authorList>
            <person name="Goeker M."/>
        </authorList>
    </citation>
    <scope>NUCLEOTIDE SEQUENCE [LARGE SCALE GENOMIC DNA]</scope>
    <source>
        <strain evidence="2 3">DSM 16998</strain>
    </source>
</reference>
<organism evidence="2 3">
    <name type="scientific">Roseateles toxinivorans</name>
    <dbReference type="NCBI Taxonomy" id="270368"/>
    <lineage>
        <taxon>Bacteria</taxon>
        <taxon>Pseudomonadati</taxon>
        <taxon>Pseudomonadota</taxon>
        <taxon>Betaproteobacteria</taxon>
        <taxon>Burkholderiales</taxon>
        <taxon>Sphaerotilaceae</taxon>
        <taxon>Roseateles</taxon>
    </lineage>
</organism>
<keyword evidence="1" id="KW-0472">Membrane</keyword>
<protein>
    <submittedName>
        <fullName evidence="2">Uncharacterized protein</fullName>
    </submittedName>
</protein>
<gene>
    <name evidence="2" type="ORF">DES47_10117</name>
</gene>
<feature type="transmembrane region" description="Helical" evidence="1">
    <location>
        <begin position="101"/>
        <end position="122"/>
    </location>
</feature>
<name>A0A4R6QRN8_9BURK</name>
<accession>A0A4R6QRN8</accession>
<keyword evidence="1" id="KW-1133">Transmembrane helix</keyword>